<dbReference type="InterPro" id="IPR015421">
    <property type="entry name" value="PyrdxlP-dep_Trfase_major"/>
</dbReference>
<gene>
    <name evidence="4" type="ORF">GCM10009688_28150</name>
</gene>
<dbReference type="CDD" id="cd00616">
    <property type="entry name" value="AHBA_syn"/>
    <property type="match status" value="1"/>
</dbReference>
<comment type="caution">
    <text evidence="4">The sequence shown here is derived from an EMBL/GenBank/DDBJ whole genome shotgun (WGS) entry which is preliminary data.</text>
</comment>
<name>A0ABN2PIJ2_9MICC</name>
<dbReference type="InterPro" id="IPR000653">
    <property type="entry name" value="DegT/StrS_aminotransferase"/>
</dbReference>
<dbReference type="RefSeq" id="WP_152228680.1">
    <property type="nucleotide sequence ID" value="NZ_BAAALV010000007.1"/>
</dbReference>
<evidence type="ECO:0000313" key="4">
    <source>
        <dbReference type="EMBL" id="GAA1921506.1"/>
    </source>
</evidence>
<dbReference type="PANTHER" id="PTHR30244">
    <property type="entry name" value="TRANSAMINASE"/>
    <property type="match status" value="1"/>
</dbReference>
<dbReference type="Gene3D" id="3.90.1150.10">
    <property type="entry name" value="Aspartate Aminotransferase, domain 1"/>
    <property type="match status" value="1"/>
</dbReference>
<dbReference type="SUPFAM" id="SSF53383">
    <property type="entry name" value="PLP-dependent transferases"/>
    <property type="match status" value="1"/>
</dbReference>
<dbReference type="EMBL" id="BAAALV010000007">
    <property type="protein sequence ID" value="GAA1921506.1"/>
    <property type="molecule type" value="Genomic_DNA"/>
</dbReference>
<dbReference type="InterPro" id="IPR015424">
    <property type="entry name" value="PyrdxlP-dep_Trfase"/>
</dbReference>
<comment type="similarity">
    <text evidence="2 3">Belongs to the DegT/DnrJ/EryC1 family.</text>
</comment>
<proteinExistence type="inferred from homology"/>
<evidence type="ECO:0000256" key="1">
    <source>
        <dbReference type="ARBA" id="ARBA00022898"/>
    </source>
</evidence>
<reference evidence="4 5" key="1">
    <citation type="journal article" date="2019" name="Int. J. Syst. Evol. Microbiol.">
        <title>The Global Catalogue of Microorganisms (GCM) 10K type strain sequencing project: providing services to taxonomists for standard genome sequencing and annotation.</title>
        <authorList>
            <consortium name="The Broad Institute Genomics Platform"/>
            <consortium name="The Broad Institute Genome Sequencing Center for Infectious Disease"/>
            <person name="Wu L."/>
            <person name="Ma J."/>
        </authorList>
    </citation>
    <scope>NUCLEOTIDE SEQUENCE [LARGE SCALE GENOMIC DNA]</scope>
    <source>
        <strain evidence="4 5">JCM 13316</strain>
    </source>
</reference>
<keyword evidence="5" id="KW-1185">Reference proteome</keyword>
<evidence type="ECO:0000256" key="3">
    <source>
        <dbReference type="RuleBase" id="RU004508"/>
    </source>
</evidence>
<dbReference type="InterPro" id="IPR015422">
    <property type="entry name" value="PyrdxlP-dep_Trfase_small"/>
</dbReference>
<dbReference type="GO" id="GO:0008483">
    <property type="term" value="F:transaminase activity"/>
    <property type="evidence" value="ECO:0007669"/>
    <property type="project" value="UniProtKB-KW"/>
</dbReference>
<sequence>MKQFPAAAVPFVDLAAQHAEVDGEIQAGLKEVFATAAFIGGRPVSDFEEAYGKWLGSAHCVGVANGTDALELALRACGVEPGTEVVLPANTFIATAEAVTRAGAVPVLSDVDPVHLLIDPEGAARAAGPRTRALMPVHLFGQTAPVEALAGTASRYGAAVVEDAAQSQGAERFGRRAGTLGDAAGTSFYPGKNLGAAGDAGAVLTGSRSIAERVRLLADHGSRVKYRHEAAGMNSRLDAVQAVVLGAKLKRLQGWNERRRAAADRYRELLSGIPGVVLPASAEGNTDVWHIYAVRVPAPERDRVLQALAAAGIGVGIHYPVPVHLTGAYAHLGYGPGDFPVSEDAAARLLSLPLHPHLSPAQQEYVAETLAGALR</sequence>
<evidence type="ECO:0000313" key="5">
    <source>
        <dbReference type="Proteomes" id="UP001500784"/>
    </source>
</evidence>
<accession>A0ABN2PIJ2</accession>
<protein>
    <submittedName>
        <fullName evidence="4">DegT/DnrJ/EryC1/StrS family aminotransferase</fullName>
    </submittedName>
</protein>
<keyword evidence="4" id="KW-0808">Transferase</keyword>
<evidence type="ECO:0000256" key="2">
    <source>
        <dbReference type="ARBA" id="ARBA00037999"/>
    </source>
</evidence>
<dbReference type="Pfam" id="PF01041">
    <property type="entry name" value="DegT_DnrJ_EryC1"/>
    <property type="match status" value="1"/>
</dbReference>
<dbReference type="PIRSF" id="PIRSF000390">
    <property type="entry name" value="PLP_StrS"/>
    <property type="match status" value="1"/>
</dbReference>
<dbReference type="PANTHER" id="PTHR30244:SF36">
    <property type="entry name" value="3-OXO-GLUCOSE-6-PHOSPHATE:GLUTAMATE AMINOTRANSFERASE"/>
    <property type="match status" value="1"/>
</dbReference>
<organism evidence="4 5">
    <name type="scientific">Arthrobacter gandavensis</name>
    <dbReference type="NCBI Taxonomy" id="169960"/>
    <lineage>
        <taxon>Bacteria</taxon>
        <taxon>Bacillati</taxon>
        <taxon>Actinomycetota</taxon>
        <taxon>Actinomycetes</taxon>
        <taxon>Micrococcales</taxon>
        <taxon>Micrococcaceae</taxon>
        <taxon>Arthrobacter</taxon>
    </lineage>
</organism>
<dbReference type="Gene3D" id="3.40.640.10">
    <property type="entry name" value="Type I PLP-dependent aspartate aminotransferase-like (Major domain)"/>
    <property type="match status" value="1"/>
</dbReference>
<keyword evidence="4" id="KW-0032">Aminotransferase</keyword>
<keyword evidence="1 3" id="KW-0663">Pyridoxal phosphate</keyword>
<dbReference type="Proteomes" id="UP001500784">
    <property type="component" value="Unassembled WGS sequence"/>
</dbReference>